<reference evidence="1" key="1">
    <citation type="journal article" date="2020" name="mSystems">
        <title>Genome- and Community-Level Interaction Insights into Carbon Utilization and Element Cycling Functions of Hydrothermarchaeota in Hydrothermal Sediment.</title>
        <authorList>
            <person name="Zhou Z."/>
            <person name="Liu Y."/>
            <person name="Xu W."/>
            <person name="Pan J."/>
            <person name="Luo Z.H."/>
            <person name="Li M."/>
        </authorList>
    </citation>
    <scope>NUCLEOTIDE SEQUENCE [LARGE SCALE GENOMIC DNA]</scope>
    <source>
        <strain evidence="1">HyVt-483</strain>
    </source>
</reference>
<organism evidence="1">
    <name type="scientific">Thermosulfurimonas dismutans</name>
    <dbReference type="NCBI Taxonomy" id="999894"/>
    <lineage>
        <taxon>Bacteria</taxon>
        <taxon>Pseudomonadati</taxon>
        <taxon>Thermodesulfobacteriota</taxon>
        <taxon>Thermodesulfobacteria</taxon>
        <taxon>Thermodesulfobacteriales</taxon>
        <taxon>Thermodesulfobacteriaceae</taxon>
        <taxon>Thermosulfurimonas</taxon>
    </lineage>
</organism>
<evidence type="ECO:0000313" key="1">
    <source>
        <dbReference type="EMBL" id="HFC97900.1"/>
    </source>
</evidence>
<dbReference type="EMBL" id="DRMH01000073">
    <property type="protein sequence ID" value="HFC97900.1"/>
    <property type="molecule type" value="Genomic_DNA"/>
</dbReference>
<gene>
    <name evidence="1" type="ORF">ENJ40_05520</name>
</gene>
<dbReference type="InterPro" id="IPR003772">
    <property type="entry name" value="YceD"/>
</dbReference>
<dbReference type="Proteomes" id="UP000886043">
    <property type="component" value="Unassembled WGS sequence"/>
</dbReference>
<sequence length="176" mass="20030">MDKPALRIPLEDIPPEGLKLEFEEGPELLADCFPLKRALVARVFLKKQGIDVKAKGRVRTTVELTCDRCLERFELEIDEEFEVEFRPLASLPLREETQLSREDLEVIFYDGEAVPVDELVREQVILAVPYKKLCREDCRGLCPRCGKNLNQGPCGCEIRKESPFAVLRTLLQKSGG</sequence>
<dbReference type="PANTHER" id="PTHR34374:SF1">
    <property type="entry name" value="LARGE RIBOSOMAL RNA SUBUNIT ACCUMULATION PROTEIN YCED HOMOLOG 1, CHLOROPLASTIC"/>
    <property type="match status" value="1"/>
</dbReference>
<comment type="caution">
    <text evidence="1">The sequence shown here is derived from an EMBL/GenBank/DDBJ whole genome shotgun (WGS) entry which is preliminary data.</text>
</comment>
<protein>
    <submittedName>
        <fullName evidence="1">DUF177 domain-containing protein</fullName>
    </submittedName>
</protein>
<dbReference type="PANTHER" id="PTHR34374">
    <property type="entry name" value="LARGE RIBOSOMAL RNA SUBUNIT ACCUMULATION PROTEIN YCED HOMOLOG 1, CHLOROPLASTIC"/>
    <property type="match status" value="1"/>
</dbReference>
<name>A0A7C3GRB5_9BACT</name>
<dbReference type="AlphaFoldDB" id="A0A7C3GRB5"/>
<dbReference type="Pfam" id="PF02620">
    <property type="entry name" value="YceD"/>
    <property type="match status" value="1"/>
</dbReference>
<accession>A0A7C3GRB5</accession>
<proteinExistence type="predicted"/>